<evidence type="ECO:0000313" key="11">
    <source>
        <dbReference type="EMBL" id="GAA2137536.1"/>
    </source>
</evidence>
<keyword evidence="3" id="KW-0479">Metal-binding</keyword>
<accession>A0ABP5KX85</accession>
<dbReference type="PRINTS" id="PR00730">
    <property type="entry name" value="THERMOLYSIN"/>
</dbReference>
<evidence type="ECO:0000256" key="8">
    <source>
        <dbReference type="SAM" id="MobiDB-lite"/>
    </source>
</evidence>
<organism evidence="11 12">
    <name type="scientific">Nocardioides koreensis</name>
    <dbReference type="NCBI Taxonomy" id="433651"/>
    <lineage>
        <taxon>Bacteria</taxon>
        <taxon>Bacillati</taxon>
        <taxon>Actinomycetota</taxon>
        <taxon>Actinomycetes</taxon>
        <taxon>Propionibacteriales</taxon>
        <taxon>Nocardioidaceae</taxon>
        <taxon>Nocardioides</taxon>
    </lineage>
</organism>
<dbReference type="PANTHER" id="PTHR43579:SF1">
    <property type="entry name" value="NEUTRAL METALLOPROTEINASE"/>
    <property type="match status" value="1"/>
</dbReference>
<keyword evidence="12" id="KW-1185">Reference proteome</keyword>
<dbReference type="InterPro" id="IPR023612">
    <property type="entry name" value="Peptidase_M4"/>
</dbReference>
<keyword evidence="4 7" id="KW-0378">Hydrolase</keyword>
<keyword evidence="2 7" id="KW-0645">Protease</keyword>
<dbReference type="Gene3D" id="3.10.170.10">
    <property type="match status" value="1"/>
</dbReference>
<protein>
    <recommendedName>
        <fullName evidence="7">Neutral metalloproteinase</fullName>
        <ecNumber evidence="7">3.4.24.-</ecNumber>
    </recommendedName>
</protein>
<feature type="domain" description="Peptidase M4" evidence="9">
    <location>
        <begin position="77"/>
        <end position="161"/>
    </location>
</feature>
<comment type="similarity">
    <text evidence="1 7">Belongs to the peptidase M4 family.</text>
</comment>
<keyword evidence="6 7" id="KW-0482">Metalloprotease</keyword>
<feature type="region of interest" description="Disordered" evidence="8">
    <location>
        <begin position="58"/>
        <end position="77"/>
    </location>
</feature>
<dbReference type="InterPro" id="IPR052759">
    <property type="entry name" value="Metalloprotease_M4"/>
</dbReference>
<dbReference type="InterPro" id="IPR027268">
    <property type="entry name" value="Peptidase_M4/M1_CTD_sf"/>
</dbReference>
<comment type="caution">
    <text evidence="11">The sequence shown here is derived from an EMBL/GenBank/DDBJ whole genome shotgun (WGS) entry which is preliminary data.</text>
</comment>
<comment type="cofactor">
    <cofactor evidence="7">
        <name>Zn(2+)</name>
        <dbReference type="ChEBI" id="CHEBI:29105"/>
    </cofactor>
</comment>
<evidence type="ECO:0000256" key="5">
    <source>
        <dbReference type="ARBA" id="ARBA00022833"/>
    </source>
</evidence>
<dbReference type="Proteomes" id="UP001501771">
    <property type="component" value="Unassembled WGS sequence"/>
</dbReference>
<dbReference type="EC" id="3.4.24.-" evidence="7"/>
<dbReference type="SUPFAM" id="SSF55486">
    <property type="entry name" value="Metalloproteases ('zincins'), catalytic domain"/>
    <property type="match status" value="1"/>
</dbReference>
<evidence type="ECO:0000256" key="7">
    <source>
        <dbReference type="RuleBase" id="RU366073"/>
    </source>
</evidence>
<dbReference type="Gene3D" id="1.10.390.10">
    <property type="entry name" value="Neutral Protease Domain 2"/>
    <property type="match status" value="1"/>
</dbReference>
<comment type="function">
    <text evidence="7">Extracellular zinc metalloprotease.</text>
</comment>
<comment type="subcellular location">
    <subcellularLocation>
        <location evidence="7">Secreted</location>
    </subcellularLocation>
</comment>
<name>A0ABP5KX85_9ACTN</name>
<evidence type="ECO:0000256" key="6">
    <source>
        <dbReference type="ARBA" id="ARBA00023049"/>
    </source>
</evidence>
<keyword evidence="5 7" id="KW-0862">Zinc</keyword>
<evidence type="ECO:0000259" key="9">
    <source>
        <dbReference type="Pfam" id="PF01447"/>
    </source>
</evidence>
<sequence>MPPYLLRHLATAQAEVSDHCHATLAIDERMRTTRLAPPAAPQALAGPAGPAWTVHTAQNGSSLPGTPVRAAGEPDSGDAAVDEAATGIAGSLALFSEVYGRDSYDGRGAPVSLTVHYGRNYDNAFWDGTQLVFGDGDGRVFGRFTRPVDVLGHELTHAVTEHTAALEYAGQPGALNESMSDVFASCLKQRLLGQSALEADWLIGEGIFLPGVAARALRDMAAPGTAYDDPAIGRDPQVGQMADYVDTTDDNGGVHLNSGIPNRAFQLAATAIGGSAWEGAGAIWYAALTGGQVGARTDFAGFAAATVAAAGAQADAVRDAWAEVGVTAGVSGPAAPTTPGPGSAGTRVAVRRTGGFAGLTMAGEVDLTADDPRGGEVRTLLDRIDLATVRRGLPQPDHFVYDFDLRGRRAVVPEQHLTDDLRRLVELLLEGGRSR</sequence>
<dbReference type="InterPro" id="IPR013856">
    <property type="entry name" value="Peptidase_M4_domain"/>
</dbReference>
<reference evidence="12" key="1">
    <citation type="journal article" date="2019" name="Int. J. Syst. Evol. Microbiol.">
        <title>The Global Catalogue of Microorganisms (GCM) 10K type strain sequencing project: providing services to taxonomists for standard genome sequencing and annotation.</title>
        <authorList>
            <consortium name="The Broad Institute Genomics Platform"/>
            <consortium name="The Broad Institute Genome Sequencing Center for Infectious Disease"/>
            <person name="Wu L."/>
            <person name="Ma J."/>
        </authorList>
    </citation>
    <scope>NUCLEOTIDE SEQUENCE [LARGE SCALE GENOMIC DNA]</scope>
    <source>
        <strain evidence="12">JCM 16022</strain>
    </source>
</reference>
<dbReference type="CDD" id="cd09597">
    <property type="entry name" value="M4_TLP"/>
    <property type="match status" value="1"/>
</dbReference>
<keyword evidence="7" id="KW-0964">Secreted</keyword>
<dbReference type="InterPro" id="IPR001570">
    <property type="entry name" value="Peptidase_M4_C_domain"/>
</dbReference>
<evidence type="ECO:0000259" key="10">
    <source>
        <dbReference type="Pfam" id="PF02868"/>
    </source>
</evidence>
<evidence type="ECO:0000313" key="12">
    <source>
        <dbReference type="Proteomes" id="UP001501771"/>
    </source>
</evidence>
<dbReference type="EMBL" id="BAAAQR010000001">
    <property type="protein sequence ID" value="GAA2137536.1"/>
    <property type="molecule type" value="Genomic_DNA"/>
</dbReference>
<dbReference type="InterPro" id="IPR049457">
    <property type="entry name" value="Emfourin"/>
</dbReference>
<dbReference type="PANTHER" id="PTHR43579">
    <property type="match status" value="1"/>
</dbReference>
<dbReference type="Pfam" id="PF01447">
    <property type="entry name" value="Peptidase_M4"/>
    <property type="match status" value="1"/>
</dbReference>
<evidence type="ECO:0000256" key="3">
    <source>
        <dbReference type="ARBA" id="ARBA00022723"/>
    </source>
</evidence>
<gene>
    <name evidence="11" type="ORF">GCM10009844_04690</name>
</gene>
<evidence type="ECO:0000256" key="2">
    <source>
        <dbReference type="ARBA" id="ARBA00022670"/>
    </source>
</evidence>
<dbReference type="Pfam" id="PF02868">
    <property type="entry name" value="Peptidase_M4_C"/>
    <property type="match status" value="1"/>
</dbReference>
<proteinExistence type="inferred from homology"/>
<feature type="domain" description="Peptidase M4 C-terminal" evidence="10">
    <location>
        <begin position="164"/>
        <end position="326"/>
    </location>
</feature>
<dbReference type="Pfam" id="PF20242">
    <property type="entry name" value="Emfourin"/>
    <property type="match status" value="1"/>
</dbReference>
<evidence type="ECO:0000256" key="1">
    <source>
        <dbReference type="ARBA" id="ARBA00009388"/>
    </source>
</evidence>
<evidence type="ECO:0000256" key="4">
    <source>
        <dbReference type="ARBA" id="ARBA00022801"/>
    </source>
</evidence>